<dbReference type="Proteomes" id="UP001369086">
    <property type="component" value="Unassembled WGS sequence"/>
</dbReference>
<evidence type="ECO:0000313" key="2">
    <source>
        <dbReference type="EMBL" id="KAK6468581.1"/>
    </source>
</evidence>
<evidence type="ECO:0000313" key="3">
    <source>
        <dbReference type="Proteomes" id="UP001369086"/>
    </source>
</evidence>
<feature type="compositionally biased region" description="Basic residues" evidence="1">
    <location>
        <begin position="222"/>
        <end position="238"/>
    </location>
</feature>
<comment type="caution">
    <text evidence="2">The sequence shown here is derived from an EMBL/GenBank/DDBJ whole genome shotgun (WGS) entry which is preliminary data.</text>
</comment>
<sequence>MSRRSQRAKPEPVPPQILEPPTGVELDPEGTATRTRSGRRSRVQITLPAASEVPEPGRTPSAATKTRSRKSVRVFEIRGGGDAGAEPERDVMNDKIEVASDLNEPVRAETAESTEDKKTDGIEIQVKSPQTEPHDLSVTKDATPTSDTNVIINNEAIKPALEPTVDKNTRDINGPGKSVASEKENVSGGSSKRIKLDGRAADGKPPTGSEPNRLLVPLGKPKSGRIWKERHKKKVNQF</sequence>
<proteinExistence type="predicted"/>
<feature type="compositionally biased region" description="Basic and acidic residues" evidence="1">
    <location>
        <begin position="86"/>
        <end position="121"/>
    </location>
</feature>
<dbReference type="EMBL" id="JAHFZB010000043">
    <property type="protein sequence ID" value="KAK6468581.1"/>
    <property type="molecule type" value="Genomic_DNA"/>
</dbReference>
<gene>
    <name evidence="2" type="ORF">HHUSO_G33327</name>
</gene>
<reference evidence="2 3" key="1">
    <citation type="submission" date="2021-05" db="EMBL/GenBank/DDBJ databases">
        <authorList>
            <person name="Zahm M."/>
            <person name="Klopp C."/>
            <person name="Cabau C."/>
            <person name="Kuhl H."/>
            <person name="Suciu R."/>
            <person name="Ciorpac M."/>
            <person name="Holostenco D."/>
            <person name="Gessner J."/>
            <person name="Wuertz S."/>
            <person name="Hohne C."/>
            <person name="Stock M."/>
            <person name="Gislard M."/>
            <person name="Lluch J."/>
            <person name="Milhes M."/>
            <person name="Lampietro C."/>
            <person name="Lopez Roques C."/>
            <person name="Donnadieu C."/>
            <person name="Du K."/>
            <person name="Schartl M."/>
            <person name="Guiguen Y."/>
        </authorList>
    </citation>
    <scope>NUCLEOTIDE SEQUENCE [LARGE SCALE GENOMIC DNA]</scope>
    <source>
        <strain evidence="2">Hh-F2</strain>
        <tissue evidence="2">Blood</tissue>
    </source>
</reference>
<feature type="region of interest" description="Disordered" evidence="1">
    <location>
        <begin position="1"/>
        <end position="238"/>
    </location>
</feature>
<name>A0ABR0Y7F5_HUSHU</name>
<evidence type="ECO:0000256" key="1">
    <source>
        <dbReference type="SAM" id="MobiDB-lite"/>
    </source>
</evidence>
<keyword evidence="3" id="KW-1185">Reference proteome</keyword>
<organism evidence="2 3">
    <name type="scientific">Huso huso</name>
    <name type="common">Beluga</name>
    <name type="synonym">Acipenser huso</name>
    <dbReference type="NCBI Taxonomy" id="61971"/>
    <lineage>
        <taxon>Eukaryota</taxon>
        <taxon>Metazoa</taxon>
        <taxon>Chordata</taxon>
        <taxon>Craniata</taxon>
        <taxon>Vertebrata</taxon>
        <taxon>Euteleostomi</taxon>
        <taxon>Actinopterygii</taxon>
        <taxon>Chondrostei</taxon>
        <taxon>Acipenseriformes</taxon>
        <taxon>Acipenseridae</taxon>
        <taxon>Huso</taxon>
    </lineage>
</organism>
<protein>
    <submittedName>
        <fullName evidence="2">Coiled-coil domain-containing protein 86-like</fullName>
    </submittedName>
</protein>
<feature type="compositionally biased region" description="Polar residues" evidence="1">
    <location>
        <begin position="140"/>
        <end position="152"/>
    </location>
</feature>
<accession>A0ABR0Y7F5</accession>